<keyword evidence="2" id="KW-1185">Reference proteome</keyword>
<dbReference type="PANTHER" id="PTHR33070">
    <property type="entry name" value="OS06G0725500 PROTEIN"/>
    <property type="match status" value="1"/>
</dbReference>
<dbReference type="AlphaFoldDB" id="A0A9E7H783"/>
<evidence type="ECO:0000313" key="2">
    <source>
        <dbReference type="Proteomes" id="UP001055439"/>
    </source>
</evidence>
<name>A0A9E7H783_9LILI</name>
<dbReference type="GO" id="GO:0048364">
    <property type="term" value="P:root development"/>
    <property type="evidence" value="ECO:0007669"/>
    <property type="project" value="InterPro"/>
</dbReference>
<dbReference type="GO" id="GO:0048367">
    <property type="term" value="P:shoot system development"/>
    <property type="evidence" value="ECO:0007669"/>
    <property type="project" value="InterPro"/>
</dbReference>
<sequence>MVVGKFRRSESFPVPKPAGGRAAAAAKSSFRTRCISLPSRSHPIAAHLADDLHAVRSWPPAPSSSSAAVHWLSDGLARLHLLLAGLSDVLQLPQAHDTLRCRRRSPALADRFLDDFLRLADAHGSFRVAAIALKQHLAAAQVAIRRRDVQRLPPCLRALRRAGKELADLAAGAREIRRGPPTASAAGAVTDAEEAEVARVMWEVAVAAADASRVVFLGVAQISMAAASAAEAVTSRSAWAAAVLRWRERARSKSSNKKALPEEVMTEEEEREWRRAALERLGAAEDGIASLESGCELVFKSLVNVRVTLLNALTPAT</sequence>
<dbReference type="Pfam" id="PF03087">
    <property type="entry name" value="BPS1"/>
    <property type="match status" value="1"/>
</dbReference>
<dbReference type="OrthoDB" id="785579at2759"/>
<protein>
    <submittedName>
        <fullName evidence="1">Uncharacterized protein</fullName>
    </submittedName>
</protein>
<evidence type="ECO:0000313" key="1">
    <source>
        <dbReference type="EMBL" id="URE27955.1"/>
    </source>
</evidence>
<proteinExistence type="predicted"/>
<dbReference type="PANTHER" id="PTHR33070:SF49">
    <property type="entry name" value="OS06G0725500 PROTEIN"/>
    <property type="match status" value="1"/>
</dbReference>
<dbReference type="EMBL" id="CP097510">
    <property type="protein sequence ID" value="URE27955.1"/>
    <property type="molecule type" value="Genomic_DNA"/>
</dbReference>
<accession>A0A9E7H783</accession>
<dbReference type="Proteomes" id="UP001055439">
    <property type="component" value="Chromosome 8"/>
</dbReference>
<reference evidence="1" key="1">
    <citation type="submission" date="2022-05" db="EMBL/GenBank/DDBJ databases">
        <title>The Musa troglodytarum L. genome provides insights into the mechanism of non-climacteric behaviour and enrichment of carotenoids.</title>
        <authorList>
            <person name="Wang J."/>
        </authorList>
    </citation>
    <scope>NUCLEOTIDE SEQUENCE</scope>
    <source>
        <tissue evidence="1">Leaf</tissue>
    </source>
</reference>
<dbReference type="InterPro" id="IPR004320">
    <property type="entry name" value="BPS1_pln"/>
</dbReference>
<organism evidence="1 2">
    <name type="scientific">Musa troglodytarum</name>
    <name type="common">fe'i banana</name>
    <dbReference type="NCBI Taxonomy" id="320322"/>
    <lineage>
        <taxon>Eukaryota</taxon>
        <taxon>Viridiplantae</taxon>
        <taxon>Streptophyta</taxon>
        <taxon>Embryophyta</taxon>
        <taxon>Tracheophyta</taxon>
        <taxon>Spermatophyta</taxon>
        <taxon>Magnoliopsida</taxon>
        <taxon>Liliopsida</taxon>
        <taxon>Zingiberales</taxon>
        <taxon>Musaceae</taxon>
        <taxon>Musa</taxon>
    </lineage>
</organism>
<gene>
    <name evidence="1" type="ORF">MUK42_18331</name>
</gene>